<keyword evidence="3" id="KW-0813">Transport</keyword>
<dbReference type="GO" id="GO:0015833">
    <property type="term" value="P:peptide transport"/>
    <property type="evidence" value="ECO:0007669"/>
    <property type="project" value="InterPro"/>
</dbReference>
<evidence type="ECO:0000256" key="2">
    <source>
        <dbReference type="ARBA" id="ARBA00005417"/>
    </source>
</evidence>
<dbReference type="SMART" id="SM00382">
    <property type="entry name" value="AAA"/>
    <property type="match status" value="1"/>
</dbReference>
<keyword evidence="7" id="KW-0472">Membrane</keyword>
<dbReference type="Pfam" id="PF00005">
    <property type="entry name" value="ABC_tran"/>
    <property type="match status" value="1"/>
</dbReference>
<dbReference type="InterPro" id="IPR050388">
    <property type="entry name" value="ABC_Ni/Peptide_Import"/>
</dbReference>
<evidence type="ECO:0000259" key="8">
    <source>
        <dbReference type="PROSITE" id="PS50893"/>
    </source>
</evidence>
<dbReference type="InterPro" id="IPR013563">
    <property type="entry name" value="Oligopep_ABC_C"/>
</dbReference>
<dbReference type="CDD" id="cd03257">
    <property type="entry name" value="ABC_NikE_OppD_transporters"/>
    <property type="match status" value="1"/>
</dbReference>
<evidence type="ECO:0000313" key="10">
    <source>
        <dbReference type="Proteomes" id="UP000181956"/>
    </source>
</evidence>
<dbReference type="Pfam" id="PF08352">
    <property type="entry name" value="oligo_HPY"/>
    <property type="match status" value="1"/>
</dbReference>
<dbReference type="InterPro" id="IPR017871">
    <property type="entry name" value="ABC_transporter-like_CS"/>
</dbReference>
<keyword evidence="10" id="KW-1185">Reference proteome</keyword>
<reference evidence="10" key="1">
    <citation type="submission" date="2016-10" db="EMBL/GenBank/DDBJ databases">
        <authorList>
            <person name="Varghese N."/>
            <person name="Submissions S."/>
        </authorList>
    </citation>
    <scope>NUCLEOTIDE SEQUENCE [LARGE SCALE GENOMIC DNA]</scope>
    <source>
        <strain evidence="10">DSM 21772</strain>
    </source>
</reference>
<feature type="domain" description="ABC transporter" evidence="8">
    <location>
        <begin position="20"/>
        <end position="284"/>
    </location>
</feature>
<evidence type="ECO:0000256" key="4">
    <source>
        <dbReference type="ARBA" id="ARBA00022475"/>
    </source>
</evidence>
<organism evidence="9 10">
    <name type="scientific">Microterricola viridarii</name>
    <dbReference type="NCBI Taxonomy" id="412690"/>
    <lineage>
        <taxon>Bacteria</taxon>
        <taxon>Bacillati</taxon>
        <taxon>Actinomycetota</taxon>
        <taxon>Actinomycetes</taxon>
        <taxon>Micrococcales</taxon>
        <taxon>Microbacteriaceae</taxon>
        <taxon>Microterricola</taxon>
    </lineage>
</organism>
<evidence type="ECO:0000256" key="5">
    <source>
        <dbReference type="ARBA" id="ARBA00022741"/>
    </source>
</evidence>
<proteinExistence type="inferred from homology"/>
<sequence>MTDVLNTMVPDAEATAPAVLSVQGLTVGIGPRKAPKPIVTGISLDLVPGRIHGLAGESGSGKTVSSLAILGLLPANATVGGSIRLFDADANGAEPGGTELAGTELIGMRRRALNRIRGRRIAMIFQDPSSSLHPQLTVGSQLTDHVRTHLKLGREAARDRAIELLMRVRVPNPVEALGRYPHQFSGGQRQRIAIAIALACDPVVLLADEPTTALDVTVQAGILHLLRDLADERQLAVLLVTHDLGVMSAIADEVSVMRHGAIVETGPREQIFGAPQHAYTRELLESLPSAQGSDTPSVIQKEAGR</sequence>
<gene>
    <name evidence="9" type="ORF">SAMN04489834_0631</name>
</gene>
<dbReference type="STRING" id="412690.SAMN04489834_0631"/>
<dbReference type="PROSITE" id="PS00211">
    <property type="entry name" value="ABC_TRANSPORTER_1"/>
    <property type="match status" value="1"/>
</dbReference>
<dbReference type="InterPro" id="IPR003439">
    <property type="entry name" value="ABC_transporter-like_ATP-bd"/>
</dbReference>
<dbReference type="SUPFAM" id="SSF52540">
    <property type="entry name" value="P-loop containing nucleoside triphosphate hydrolases"/>
    <property type="match status" value="1"/>
</dbReference>
<accession>A0A1H1NHI3</accession>
<keyword evidence="4" id="KW-1003">Cell membrane</keyword>
<dbReference type="Gene3D" id="3.40.50.300">
    <property type="entry name" value="P-loop containing nucleotide triphosphate hydrolases"/>
    <property type="match status" value="1"/>
</dbReference>
<evidence type="ECO:0000256" key="1">
    <source>
        <dbReference type="ARBA" id="ARBA00004202"/>
    </source>
</evidence>
<dbReference type="PROSITE" id="PS50893">
    <property type="entry name" value="ABC_TRANSPORTER_2"/>
    <property type="match status" value="1"/>
</dbReference>
<keyword evidence="6 9" id="KW-0067">ATP-binding</keyword>
<dbReference type="EMBL" id="LT629742">
    <property type="protein sequence ID" value="SDR97769.1"/>
    <property type="molecule type" value="Genomic_DNA"/>
</dbReference>
<dbReference type="InterPro" id="IPR027417">
    <property type="entry name" value="P-loop_NTPase"/>
</dbReference>
<dbReference type="RefSeq" id="WP_083362749.1">
    <property type="nucleotide sequence ID" value="NZ_LT629742.1"/>
</dbReference>
<dbReference type="Proteomes" id="UP000181956">
    <property type="component" value="Chromosome I"/>
</dbReference>
<evidence type="ECO:0000256" key="7">
    <source>
        <dbReference type="ARBA" id="ARBA00023136"/>
    </source>
</evidence>
<comment type="similarity">
    <text evidence="2">Belongs to the ABC transporter superfamily.</text>
</comment>
<keyword evidence="5" id="KW-0547">Nucleotide-binding</keyword>
<evidence type="ECO:0000256" key="6">
    <source>
        <dbReference type="ARBA" id="ARBA00022840"/>
    </source>
</evidence>
<evidence type="ECO:0000313" key="9">
    <source>
        <dbReference type="EMBL" id="SDR97769.1"/>
    </source>
</evidence>
<comment type="subcellular location">
    <subcellularLocation>
        <location evidence="1">Cell membrane</location>
        <topology evidence="1">Peripheral membrane protein</topology>
    </subcellularLocation>
</comment>
<dbReference type="PANTHER" id="PTHR43297">
    <property type="entry name" value="OLIGOPEPTIDE TRANSPORT ATP-BINDING PROTEIN APPD"/>
    <property type="match status" value="1"/>
</dbReference>
<name>A0A1H1NHI3_9MICO</name>
<dbReference type="GO" id="GO:0005886">
    <property type="term" value="C:plasma membrane"/>
    <property type="evidence" value="ECO:0007669"/>
    <property type="project" value="UniProtKB-SubCell"/>
</dbReference>
<evidence type="ECO:0000256" key="3">
    <source>
        <dbReference type="ARBA" id="ARBA00022448"/>
    </source>
</evidence>
<protein>
    <submittedName>
        <fullName evidence="9">Peptide/nickel transport system ATP-binding protein</fullName>
    </submittedName>
</protein>
<dbReference type="InterPro" id="IPR003593">
    <property type="entry name" value="AAA+_ATPase"/>
</dbReference>
<dbReference type="GO" id="GO:0005524">
    <property type="term" value="F:ATP binding"/>
    <property type="evidence" value="ECO:0007669"/>
    <property type="project" value="UniProtKB-KW"/>
</dbReference>
<dbReference type="PANTHER" id="PTHR43297:SF2">
    <property type="entry name" value="DIPEPTIDE TRANSPORT ATP-BINDING PROTEIN DPPD"/>
    <property type="match status" value="1"/>
</dbReference>
<dbReference type="GO" id="GO:0016887">
    <property type="term" value="F:ATP hydrolysis activity"/>
    <property type="evidence" value="ECO:0007669"/>
    <property type="project" value="InterPro"/>
</dbReference>
<dbReference type="AlphaFoldDB" id="A0A1H1NHI3"/>